<evidence type="ECO:0000313" key="3">
    <source>
        <dbReference type="Proteomes" id="UP000221011"/>
    </source>
</evidence>
<evidence type="ECO:0000313" key="2">
    <source>
        <dbReference type="EMBL" id="ATL32965.1"/>
    </source>
</evidence>
<accession>A0A291QNC8</accession>
<feature type="domain" description="N-acetyltransferase" evidence="1">
    <location>
        <begin position="135"/>
        <end position="209"/>
    </location>
</feature>
<dbReference type="Proteomes" id="UP000221011">
    <property type="component" value="Chromosome"/>
</dbReference>
<dbReference type="Pfam" id="PF13508">
    <property type="entry name" value="Acetyltransf_7"/>
    <property type="match status" value="1"/>
</dbReference>
<sequence>MSRGAGAGEARRVSPVRTRVLSGREVLSHGEAIHAVYLDAFGGPPWHEDVTHADAYLSRLALDADRSGFLAVAAFAGDDGGDGEGEGSGGGKGRMRGFCTAWTTPSPFPGGRSYPLVAAALGPRRTADWLCGSQEIDEVAVRAEERGAGLGAALVGEVTRHAPAGAAWLMTSVGAESAVRFYRRLGWRQVGHPAPGGSGVAVFLGPDHPADLTF</sequence>
<dbReference type="InterPro" id="IPR016181">
    <property type="entry name" value="Acyl_CoA_acyltransferase"/>
</dbReference>
<dbReference type="PROSITE" id="PS51186">
    <property type="entry name" value="GNAT"/>
    <property type="match status" value="1"/>
</dbReference>
<dbReference type="SUPFAM" id="SSF55729">
    <property type="entry name" value="Acyl-CoA N-acyltransferases (Nat)"/>
    <property type="match status" value="1"/>
</dbReference>
<dbReference type="EMBL" id="CP022685">
    <property type="protein sequence ID" value="ATL32965.1"/>
    <property type="molecule type" value="Genomic_DNA"/>
</dbReference>
<proteinExistence type="predicted"/>
<keyword evidence="2" id="KW-0808">Transferase</keyword>
<keyword evidence="3" id="KW-1185">Reference proteome</keyword>
<reference evidence="2 3" key="1">
    <citation type="submission" date="2017-08" db="EMBL/GenBank/DDBJ databases">
        <title>Complete Genome Sequence of Streptomyces formicae KY5, the formicamycin producer.</title>
        <authorList>
            <person name="Holmes N.A."/>
            <person name="Devine R."/>
            <person name="Qin Z."/>
            <person name="Seipke R.F."/>
            <person name="Wilkinson B."/>
            <person name="Hutchings M.I."/>
        </authorList>
    </citation>
    <scope>NUCLEOTIDE SEQUENCE [LARGE SCALE GENOMIC DNA]</scope>
    <source>
        <strain evidence="2 3">KY5</strain>
    </source>
</reference>
<dbReference type="InterPro" id="IPR000182">
    <property type="entry name" value="GNAT_dom"/>
</dbReference>
<dbReference type="GO" id="GO:0016747">
    <property type="term" value="F:acyltransferase activity, transferring groups other than amino-acyl groups"/>
    <property type="evidence" value="ECO:0007669"/>
    <property type="project" value="InterPro"/>
</dbReference>
<gene>
    <name evidence="2" type="ORF">KY5_7947</name>
</gene>
<name>A0A291QNC8_9ACTN</name>
<organism evidence="2 3">
    <name type="scientific">Streptomyces formicae</name>
    <dbReference type="NCBI Taxonomy" id="1616117"/>
    <lineage>
        <taxon>Bacteria</taxon>
        <taxon>Bacillati</taxon>
        <taxon>Actinomycetota</taxon>
        <taxon>Actinomycetes</taxon>
        <taxon>Kitasatosporales</taxon>
        <taxon>Streptomycetaceae</taxon>
        <taxon>Streptomyces</taxon>
    </lineage>
</organism>
<dbReference type="Gene3D" id="3.40.630.30">
    <property type="match status" value="1"/>
</dbReference>
<protein>
    <submittedName>
        <fullName evidence="2">Acetyltransferase</fullName>
    </submittedName>
</protein>
<dbReference type="AlphaFoldDB" id="A0A291QNC8"/>
<dbReference type="KEGG" id="sfk:KY5_7947"/>
<evidence type="ECO:0000259" key="1">
    <source>
        <dbReference type="PROSITE" id="PS51186"/>
    </source>
</evidence>
<dbReference type="RefSeq" id="WP_098246808.1">
    <property type="nucleotide sequence ID" value="NZ_CP022685.1"/>
</dbReference>